<dbReference type="InterPro" id="IPR042171">
    <property type="entry name" value="Acyl-CoA_hotdog"/>
</dbReference>
<dbReference type="Pfam" id="PF02551">
    <property type="entry name" value="Acyl_CoA_thio"/>
    <property type="match status" value="1"/>
</dbReference>
<reference evidence="10 11" key="1">
    <citation type="submission" date="2020-04" db="EMBL/GenBank/DDBJ databases">
        <authorList>
            <person name="Hitch T.C.A."/>
            <person name="Wylensek D."/>
            <person name="Clavel T."/>
        </authorList>
    </citation>
    <scope>NUCLEOTIDE SEQUENCE [LARGE SCALE GENOMIC DNA]</scope>
    <source>
        <strain evidence="10 11">BL-383-APC-2I</strain>
    </source>
</reference>
<dbReference type="InterPro" id="IPR049449">
    <property type="entry name" value="TesB_ACOT8-like_N"/>
</dbReference>
<evidence type="ECO:0000256" key="2">
    <source>
        <dbReference type="ARBA" id="ARBA00011881"/>
    </source>
</evidence>
<dbReference type="PANTHER" id="PTHR11066:SF34">
    <property type="entry name" value="ACYL-COENZYME A THIOESTERASE 8"/>
    <property type="match status" value="1"/>
</dbReference>
<protein>
    <recommendedName>
        <fullName evidence="6">Acyl-CoA thioesterase 2</fullName>
    </recommendedName>
    <alternativeName>
        <fullName evidence="7">Thioesterase II</fullName>
    </alternativeName>
</protein>
<evidence type="ECO:0000259" key="9">
    <source>
        <dbReference type="Pfam" id="PF13622"/>
    </source>
</evidence>
<dbReference type="SUPFAM" id="SSF54637">
    <property type="entry name" value="Thioesterase/thiol ester dehydrase-isomerase"/>
    <property type="match status" value="2"/>
</dbReference>
<evidence type="ECO:0000256" key="1">
    <source>
        <dbReference type="ARBA" id="ARBA00006538"/>
    </source>
</evidence>
<sequence length="294" mass="33341">MPDIREVLDLERIDRDIYRGPVIESVLQRTFGGQVAGQALAAATRTVDNDFRVHSLHAYFVGPGRPHIPTIYMVDRIRDGRSFCHRHVRAIQDGRTIFMMQSSFHVRGDTGIEHSDTMRVVPDPEDVVVDTSTMPRARRLLFEEWSDWDIRVVPGERYEKNPYTPSQQVVWFRAKERLPDDETFHVSTLAYMSDMTLLSSAKVPHPGAKIQEASLDHAMWFLRPFRADEWLLYDQVSPSAHAGRALTHGRIFNRSGDLVAVVTQEGLTRDLPPGVVDPVPFTPASTAKLGENID</sequence>
<dbReference type="CDD" id="cd03445">
    <property type="entry name" value="Thioesterase_II_repeat2"/>
    <property type="match status" value="1"/>
</dbReference>
<gene>
    <name evidence="10" type="ORF">HF852_01160</name>
</gene>
<dbReference type="InterPro" id="IPR025652">
    <property type="entry name" value="TesB_C"/>
</dbReference>
<dbReference type="InterPro" id="IPR029069">
    <property type="entry name" value="HotDog_dom_sf"/>
</dbReference>
<dbReference type="CDD" id="cd03444">
    <property type="entry name" value="Thioesterase_II_repeat1"/>
    <property type="match status" value="1"/>
</dbReference>
<name>A0A0M2XLR0_9CORY</name>
<dbReference type="GO" id="GO:0047617">
    <property type="term" value="F:fatty acyl-CoA hydrolase activity"/>
    <property type="evidence" value="ECO:0007669"/>
    <property type="project" value="UniProtKB-EC"/>
</dbReference>
<evidence type="ECO:0000256" key="3">
    <source>
        <dbReference type="ARBA" id="ARBA00022801"/>
    </source>
</evidence>
<dbReference type="PANTHER" id="PTHR11066">
    <property type="entry name" value="ACYL-COA THIOESTERASE"/>
    <property type="match status" value="1"/>
</dbReference>
<evidence type="ECO:0000259" key="8">
    <source>
        <dbReference type="Pfam" id="PF02551"/>
    </source>
</evidence>
<comment type="caution">
    <text evidence="10">The sequence shown here is derived from an EMBL/GenBank/DDBJ whole genome shotgun (WGS) entry which is preliminary data.</text>
</comment>
<dbReference type="GeneID" id="95321551"/>
<comment type="subunit">
    <text evidence="2">Homotetramer.</text>
</comment>
<evidence type="ECO:0000313" key="10">
    <source>
        <dbReference type="EMBL" id="NMF08230.1"/>
    </source>
</evidence>
<dbReference type="EMBL" id="JABAGA010000001">
    <property type="protein sequence ID" value="NMF08230.1"/>
    <property type="molecule type" value="Genomic_DNA"/>
</dbReference>
<dbReference type="InterPro" id="IPR003703">
    <property type="entry name" value="Acyl_CoA_thio"/>
</dbReference>
<feature type="domain" description="Acyl-CoA thioesterase 2 C-terminal" evidence="8">
    <location>
        <begin position="147"/>
        <end position="267"/>
    </location>
</feature>
<evidence type="ECO:0000256" key="6">
    <source>
        <dbReference type="ARBA" id="ARBA00071120"/>
    </source>
</evidence>
<dbReference type="Pfam" id="PF13622">
    <property type="entry name" value="4HBT_3"/>
    <property type="match status" value="1"/>
</dbReference>
<dbReference type="FunFam" id="2.40.160.210:FF:000001">
    <property type="entry name" value="Acyl-CoA thioesterase II"/>
    <property type="match status" value="1"/>
</dbReference>
<evidence type="ECO:0000256" key="5">
    <source>
        <dbReference type="ARBA" id="ARBA00050943"/>
    </source>
</evidence>
<dbReference type="Proteomes" id="UP000589552">
    <property type="component" value="Unassembled WGS sequence"/>
</dbReference>
<comment type="catalytic activity">
    <reaction evidence="5">
        <text>a fatty acyl-CoA + H2O = a fatty acid + CoA + H(+)</text>
        <dbReference type="Rhea" id="RHEA:16781"/>
        <dbReference type="ChEBI" id="CHEBI:15377"/>
        <dbReference type="ChEBI" id="CHEBI:15378"/>
        <dbReference type="ChEBI" id="CHEBI:28868"/>
        <dbReference type="ChEBI" id="CHEBI:57287"/>
        <dbReference type="ChEBI" id="CHEBI:77636"/>
        <dbReference type="EC" id="3.1.2.20"/>
    </reaction>
    <physiologicalReaction direction="left-to-right" evidence="5">
        <dbReference type="Rhea" id="RHEA:16782"/>
    </physiologicalReaction>
</comment>
<organism evidence="10 11">
    <name type="scientific">Corynebacterium xerosis</name>
    <dbReference type="NCBI Taxonomy" id="1725"/>
    <lineage>
        <taxon>Bacteria</taxon>
        <taxon>Bacillati</taxon>
        <taxon>Actinomycetota</taxon>
        <taxon>Actinomycetes</taxon>
        <taxon>Mycobacteriales</taxon>
        <taxon>Corynebacteriaceae</taxon>
        <taxon>Corynebacterium</taxon>
    </lineage>
</organism>
<keyword evidence="4" id="KW-0443">Lipid metabolism</keyword>
<dbReference type="GO" id="GO:0006637">
    <property type="term" value="P:acyl-CoA metabolic process"/>
    <property type="evidence" value="ECO:0007669"/>
    <property type="project" value="InterPro"/>
</dbReference>
<comment type="similarity">
    <text evidence="1">Belongs to the C/M/P thioester hydrolase family.</text>
</comment>
<evidence type="ECO:0000256" key="7">
    <source>
        <dbReference type="ARBA" id="ARBA00079653"/>
    </source>
</evidence>
<dbReference type="RefSeq" id="WP_046649793.1">
    <property type="nucleotide sequence ID" value="NZ_DYUU01000224.1"/>
</dbReference>
<dbReference type="GO" id="GO:0009062">
    <property type="term" value="P:fatty acid catabolic process"/>
    <property type="evidence" value="ECO:0007669"/>
    <property type="project" value="TreeGrafter"/>
</dbReference>
<dbReference type="AlphaFoldDB" id="A0A0M2XLR0"/>
<accession>A0A0M2XLR0</accession>
<dbReference type="OrthoDB" id="9781019at2"/>
<feature type="domain" description="Acyl-CoA thioesterase-like N-terminal HotDog" evidence="9">
    <location>
        <begin position="29"/>
        <end position="104"/>
    </location>
</feature>
<proteinExistence type="inferred from homology"/>
<evidence type="ECO:0000256" key="4">
    <source>
        <dbReference type="ARBA" id="ARBA00023098"/>
    </source>
</evidence>
<dbReference type="Gene3D" id="2.40.160.210">
    <property type="entry name" value="Acyl-CoA thioesterase, double hotdog domain"/>
    <property type="match status" value="1"/>
</dbReference>
<evidence type="ECO:0000313" key="11">
    <source>
        <dbReference type="Proteomes" id="UP000589552"/>
    </source>
</evidence>
<keyword evidence="3" id="KW-0378">Hydrolase</keyword>